<evidence type="ECO:0000259" key="2">
    <source>
        <dbReference type="Pfam" id="PF08614"/>
    </source>
</evidence>
<proteinExistence type="predicted"/>
<keyword evidence="1" id="KW-0175">Coiled coil</keyword>
<dbReference type="AlphaFoldDB" id="A0AA88WZL1"/>
<evidence type="ECO:0000256" key="1">
    <source>
        <dbReference type="SAM" id="Coils"/>
    </source>
</evidence>
<organism evidence="3 4">
    <name type="scientific">Escallonia herrerae</name>
    <dbReference type="NCBI Taxonomy" id="1293975"/>
    <lineage>
        <taxon>Eukaryota</taxon>
        <taxon>Viridiplantae</taxon>
        <taxon>Streptophyta</taxon>
        <taxon>Embryophyta</taxon>
        <taxon>Tracheophyta</taxon>
        <taxon>Spermatophyta</taxon>
        <taxon>Magnoliopsida</taxon>
        <taxon>eudicotyledons</taxon>
        <taxon>Gunneridae</taxon>
        <taxon>Pentapetalae</taxon>
        <taxon>asterids</taxon>
        <taxon>campanulids</taxon>
        <taxon>Escalloniales</taxon>
        <taxon>Escalloniaceae</taxon>
        <taxon>Escallonia</taxon>
    </lineage>
</organism>
<dbReference type="PANTHER" id="PTHR19878:SF8">
    <property type="entry name" value="AUTOPHAGY-RELATED 16, ISOFORM F"/>
    <property type="match status" value="1"/>
</dbReference>
<dbReference type="Proteomes" id="UP001188597">
    <property type="component" value="Unassembled WGS sequence"/>
</dbReference>
<dbReference type="EMBL" id="JAVXUP010000237">
    <property type="protein sequence ID" value="KAK3033325.1"/>
    <property type="molecule type" value="Genomic_DNA"/>
</dbReference>
<sequence>MPIFFSLLLSKAQEEIAIEAIKHAVKALWKRHLLEEGAHGPAFIALARPFASQCYKAQARLSEQLVVEVAESRASKALAVEKEAGLTKTQNELTQARDECSRLAALLEENTKGLDLLISENKNLKAQLEEMKQRANSAEAENRMLVDCWMLQKMQDAERLNKSALEEIGLEGELGYGGLTTERKIVKGARFNGHLGRLKTLRVFEIDFGMVNLVYTGRGVFALEKPSS</sequence>
<dbReference type="Pfam" id="PF08614">
    <property type="entry name" value="ATG16"/>
    <property type="match status" value="1"/>
</dbReference>
<evidence type="ECO:0000313" key="4">
    <source>
        <dbReference type="Proteomes" id="UP001188597"/>
    </source>
</evidence>
<accession>A0AA88WZL1</accession>
<gene>
    <name evidence="3" type="ORF">RJ639_034172</name>
</gene>
<dbReference type="InterPro" id="IPR013923">
    <property type="entry name" value="Autophagy-rel_prot_16_dom"/>
</dbReference>
<feature type="coiled-coil region" evidence="1">
    <location>
        <begin position="79"/>
        <end position="148"/>
    </location>
</feature>
<feature type="domain" description="Autophagy-related protein 16" evidence="2">
    <location>
        <begin position="53"/>
        <end position="161"/>
    </location>
</feature>
<comment type="caution">
    <text evidence="3">The sequence shown here is derived from an EMBL/GenBank/DDBJ whole genome shotgun (WGS) entry which is preliminary data.</text>
</comment>
<name>A0AA88WZL1_9ASTE</name>
<evidence type="ECO:0000313" key="3">
    <source>
        <dbReference type="EMBL" id="KAK3033325.1"/>
    </source>
</evidence>
<dbReference type="InterPro" id="IPR045160">
    <property type="entry name" value="ATG16"/>
</dbReference>
<dbReference type="GO" id="GO:0000045">
    <property type="term" value="P:autophagosome assembly"/>
    <property type="evidence" value="ECO:0007669"/>
    <property type="project" value="InterPro"/>
</dbReference>
<dbReference type="PANTHER" id="PTHR19878">
    <property type="entry name" value="AUTOPHAGY PROTEIN 16-LIKE"/>
    <property type="match status" value="1"/>
</dbReference>
<protein>
    <recommendedName>
        <fullName evidence="2">Autophagy-related protein 16 domain-containing protein</fullName>
    </recommendedName>
</protein>
<keyword evidence="4" id="KW-1185">Reference proteome</keyword>
<reference evidence="3" key="1">
    <citation type="submission" date="2022-12" db="EMBL/GenBank/DDBJ databases">
        <title>Draft genome assemblies for two species of Escallonia (Escalloniales).</title>
        <authorList>
            <person name="Chanderbali A."/>
            <person name="Dervinis C."/>
            <person name="Anghel I."/>
            <person name="Soltis D."/>
            <person name="Soltis P."/>
            <person name="Zapata F."/>
        </authorList>
    </citation>
    <scope>NUCLEOTIDE SEQUENCE</scope>
    <source>
        <strain evidence="3">UCBG64.0493</strain>
        <tissue evidence="3">Leaf</tissue>
    </source>
</reference>